<protein>
    <submittedName>
        <fullName evidence="1">Uncharacterized protein</fullName>
    </submittedName>
</protein>
<proteinExistence type="predicted"/>
<name>A0A2T3XPV3_9BURK</name>
<evidence type="ECO:0000313" key="1">
    <source>
        <dbReference type="EMBL" id="PTB18556.1"/>
    </source>
</evidence>
<dbReference type="AlphaFoldDB" id="A0A2T3XPV3"/>
<comment type="caution">
    <text evidence="1">The sequence shown here is derived from an EMBL/GenBank/DDBJ whole genome shotgun (WGS) entry which is preliminary data.</text>
</comment>
<sequence length="89" mass="9461">MKSLMIEDLGVAKELDGRAMSAVRGGTGYLLPLPYYSPVHVTDTTNFSAQQLISQSNSIVNNTGNDVAFASGIHSTVNPSQSAKNTINF</sequence>
<dbReference type="RefSeq" id="WP_107152614.1">
    <property type="nucleotide sequence ID" value="NZ_PYUC01000011.1"/>
</dbReference>
<accession>A0A2T3XPV3</accession>
<evidence type="ECO:0000313" key="2">
    <source>
        <dbReference type="Proteomes" id="UP000240638"/>
    </source>
</evidence>
<reference evidence="1 2" key="1">
    <citation type="submission" date="2018-03" db="EMBL/GenBank/DDBJ databases">
        <title>Whole genome analyses suggest that Burkholderia sensu lato contains two further novel genera in the rhizoxinica-symbiotica group Mycetohabitans gen. nov., and Trinickia gen. nov.: implications for the evolution of diazotrophy and nodulation in the Burkholderiaceae.</title>
        <authorList>
            <person name="Estrada De Los Santos P."/>
            <person name="Palmer M."/>
            <person name="Chavez-Ramirez B."/>
            <person name="Steenkamp E.T."/>
            <person name="Hirsch A.M."/>
            <person name="Manyaka P."/>
            <person name="Maluk M."/>
            <person name="Lafos M."/>
            <person name="Crook M."/>
            <person name="Gross E."/>
            <person name="Simon M.F."/>
            <person name="Bueno Dos Reis Junior F."/>
            <person name="Poole P.S."/>
            <person name="Venter S.N."/>
            <person name="James E.K."/>
        </authorList>
    </citation>
    <scope>NUCLEOTIDE SEQUENCE [LARGE SCALE GENOMIC DNA]</scope>
    <source>
        <strain evidence="1 2">JPY-366</strain>
    </source>
</reference>
<dbReference type="Proteomes" id="UP000240638">
    <property type="component" value="Unassembled WGS sequence"/>
</dbReference>
<organism evidence="1 2">
    <name type="scientific">Trinickia symbiotica</name>
    <dbReference type="NCBI Taxonomy" id="863227"/>
    <lineage>
        <taxon>Bacteria</taxon>
        <taxon>Pseudomonadati</taxon>
        <taxon>Pseudomonadota</taxon>
        <taxon>Betaproteobacteria</taxon>
        <taxon>Burkholderiales</taxon>
        <taxon>Burkholderiaceae</taxon>
        <taxon>Trinickia</taxon>
    </lineage>
</organism>
<gene>
    <name evidence="1" type="ORF">C9I57_21225</name>
</gene>
<dbReference type="EMBL" id="PYUC01000011">
    <property type="protein sequence ID" value="PTB18556.1"/>
    <property type="molecule type" value="Genomic_DNA"/>
</dbReference>